<evidence type="ECO:0000313" key="6">
    <source>
        <dbReference type="Proteomes" id="UP001348149"/>
    </source>
</evidence>
<dbReference type="PANTHER" id="PTHR16263:SF4">
    <property type="entry name" value="TETRATRICOPEPTIDE REPEAT PROTEIN 38"/>
    <property type="match status" value="1"/>
</dbReference>
<organism evidence="5 6">
    <name type="scientific">Mesobacterium hydrothermale</name>
    <dbReference type="NCBI Taxonomy" id="3111907"/>
    <lineage>
        <taxon>Bacteria</taxon>
        <taxon>Pseudomonadati</taxon>
        <taxon>Pseudomonadota</taxon>
        <taxon>Alphaproteobacteria</taxon>
        <taxon>Rhodobacterales</taxon>
        <taxon>Roseobacteraceae</taxon>
        <taxon>Mesobacterium</taxon>
    </lineage>
</organism>
<dbReference type="InterPro" id="IPR011990">
    <property type="entry name" value="TPR-like_helical_dom_sf"/>
</dbReference>
<dbReference type="SUPFAM" id="SSF48452">
    <property type="entry name" value="TPR-like"/>
    <property type="match status" value="1"/>
</dbReference>
<evidence type="ECO:0000256" key="3">
    <source>
        <dbReference type="ARBA" id="ARBA00022737"/>
    </source>
</evidence>
<evidence type="ECO:0000256" key="4">
    <source>
        <dbReference type="ARBA" id="ARBA00022803"/>
    </source>
</evidence>
<dbReference type="InterPro" id="IPR033891">
    <property type="entry name" value="TTC38"/>
</dbReference>
<dbReference type="CDD" id="cd05804">
    <property type="entry name" value="StaR_like"/>
    <property type="match status" value="1"/>
</dbReference>
<sequence length="450" mass="49249">MTDRYGNAITCTCADTAQGIDDFIHGFLSYTTKAVNILHAAEADPGCCLAQTYAGMIWMFLEAPEAPGRAEAFITRAEALAGQVTDREAALVRLTRLWAQGDIPALLDQGESLARRHPRDLALIKLLQYHHFNRGDAPAMLRTGLIALPESAAEPYVHGMIAFGYEQCHLLDQAEASARRAMKIEPADPWAHHALAHVMLTQGRVDEGIAFLEQVAPTWVDLNSFMHSHNWWHLALFYLSRGRHDDVRAAYDTHVWGLAKDYSQDQVGAASLLARMELAGVDVGDRWGDLADHVAARGADTVQPFLTMQYLYALARAGRAEADALMQAVEARAHGTAFDAEVWAHVALPACRGLLAHARCDFETCVAQLGQALPRMAETGGSHAQRDLFEQIHLDALMQTGRLAQAQQVLELRRSFDPDGVAVNGALAGVYRKVGLDALAAEAEARRKFG</sequence>
<keyword evidence="6" id="KW-1185">Reference proteome</keyword>
<name>A0ABU6HLT1_9RHOB</name>
<dbReference type="Pfam" id="PF14559">
    <property type="entry name" value="TPR_19"/>
    <property type="match status" value="1"/>
</dbReference>
<dbReference type="EMBL" id="JAYLLH010000030">
    <property type="protein sequence ID" value="MEC3862854.1"/>
    <property type="molecule type" value="Genomic_DNA"/>
</dbReference>
<comment type="caution">
    <text evidence="5">The sequence shown here is derived from an EMBL/GenBank/DDBJ whole genome shotgun (WGS) entry which is preliminary data.</text>
</comment>
<gene>
    <name evidence="5" type="ORF">VK792_16290</name>
</gene>
<keyword evidence="3" id="KW-0677">Repeat</keyword>
<dbReference type="PANTHER" id="PTHR16263">
    <property type="entry name" value="TETRATRICOPEPTIDE REPEAT PROTEIN 38"/>
    <property type="match status" value="1"/>
</dbReference>
<protein>
    <recommendedName>
        <fullName evidence="2">Tetratricopeptide repeat protein 38</fullName>
    </recommendedName>
</protein>
<evidence type="ECO:0000256" key="1">
    <source>
        <dbReference type="ARBA" id="ARBA00005857"/>
    </source>
</evidence>
<dbReference type="Proteomes" id="UP001348149">
    <property type="component" value="Unassembled WGS sequence"/>
</dbReference>
<comment type="similarity">
    <text evidence="1">Belongs to the TTC38 family.</text>
</comment>
<proteinExistence type="inferred from homology"/>
<evidence type="ECO:0000313" key="5">
    <source>
        <dbReference type="EMBL" id="MEC3862854.1"/>
    </source>
</evidence>
<dbReference type="Gene3D" id="1.25.40.10">
    <property type="entry name" value="Tetratricopeptide repeat domain"/>
    <property type="match status" value="1"/>
</dbReference>
<accession>A0ABU6HLT1</accession>
<reference evidence="5 6" key="1">
    <citation type="submission" date="2024-01" db="EMBL/GenBank/DDBJ databases">
        <title>Mesobacterium rodlantinim sp. nov., isolated from shallow sea hydrothermal systems off Kueishantao Island.</title>
        <authorList>
            <person name="Su Z."/>
            <person name="Tang K."/>
        </authorList>
    </citation>
    <scope>NUCLEOTIDE SEQUENCE [LARGE SCALE GENOMIC DNA]</scope>
    <source>
        <strain evidence="5 6">TK19101</strain>
    </source>
</reference>
<keyword evidence="4" id="KW-0802">TPR repeat</keyword>
<evidence type="ECO:0000256" key="2">
    <source>
        <dbReference type="ARBA" id="ARBA00019992"/>
    </source>
</evidence>
<dbReference type="RefSeq" id="WP_326298928.1">
    <property type="nucleotide sequence ID" value="NZ_JAYLLH010000030.1"/>
</dbReference>